<evidence type="ECO:0000256" key="1">
    <source>
        <dbReference type="SAM" id="MobiDB-lite"/>
    </source>
</evidence>
<sequence>MTTKDSSTSEITSTQKAPIPSNNGGPDGVALLITGHKLNGQNYLQWSHAVMMLICGRGKDDYLRKKI</sequence>
<feature type="compositionally biased region" description="Polar residues" evidence="1">
    <location>
        <begin position="1"/>
        <end position="24"/>
    </location>
</feature>
<dbReference type="EMBL" id="QGNW01000279">
    <property type="protein sequence ID" value="RVW79574.1"/>
    <property type="molecule type" value="Genomic_DNA"/>
</dbReference>
<evidence type="ECO:0008006" key="4">
    <source>
        <dbReference type="Google" id="ProtNLM"/>
    </source>
</evidence>
<accession>A0A438H4T8</accession>
<protein>
    <recommendedName>
        <fullName evidence="4">Retrotransposon Copia-like N-terminal domain-containing protein</fullName>
    </recommendedName>
</protein>
<reference evidence="2 3" key="1">
    <citation type="journal article" date="2018" name="PLoS Genet.">
        <title>Population sequencing reveals clonal diversity and ancestral inbreeding in the grapevine cultivar Chardonnay.</title>
        <authorList>
            <person name="Roach M.J."/>
            <person name="Johnson D.L."/>
            <person name="Bohlmann J."/>
            <person name="van Vuuren H.J."/>
            <person name="Jones S.J."/>
            <person name="Pretorius I.S."/>
            <person name="Schmidt S.A."/>
            <person name="Borneman A.R."/>
        </authorList>
    </citation>
    <scope>NUCLEOTIDE SEQUENCE [LARGE SCALE GENOMIC DNA]</scope>
    <source>
        <strain evidence="3">cv. Chardonnay</strain>
        <tissue evidence="2">Leaf</tissue>
    </source>
</reference>
<organism evidence="2 3">
    <name type="scientific">Vitis vinifera</name>
    <name type="common">Grape</name>
    <dbReference type="NCBI Taxonomy" id="29760"/>
    <lineage>
        <taxon>Eukaryota</taxon>
        <taxon>Viridiplantae</taxon>
        <taxon>Streptophyta</taxon>
        <taxon>Embryophyta</taxon>
        <taxon>Tracheophyta</taxon>
        <taxon>Spermatophyta</taxon>
        <taxon>Magnoliopsida</taxon>
        <taxon>eudicotyledons</taxon>
        <taxon>Gunneridae</taxon>
        <taxon>Pentapetalae</taxon>
        <taxon>rosids</taxon>
        <taxon>Vitales</taxon>
        <taxon>Vitaceae</taxon>
        <taxon>Viteae</taxon>
        <taxon>Vitis</taxon>
    </lineage>
</organism>
<dbReference type="Proteomes" id="UP000288805">
    <property type="component" value="Unassembled WGS sequence"/>
</dbReference>
<proteinExistence type="predicted"/>
<feature type="region of interest" description="Disordered" evidence="1">
    <location>
        <begin position="1"/>
        <end position="26"/>
    </location>
</feature>
<dbReference type="AlphaFoldDB" id="A0A438H4T8"/>
<evidence type="ECO:0000313" key="3">
    <source>
        <dbReference type="Proteomes" id="UP000288805"/>
    </source>
</evidence>
<gene>
    <name evidence="2" type="ORF">CK203_051692</name>
</gene>
<name>A0A438H4T8_VITVI</name>
<comment type="caution">
    <text evidence="2">The sequence shown here is derived from an EMBL/GenBank/DDBJ whole genome shotgun (WGS) entry which is preliminary data.</text>
</comment>
<evidence type="ECO:0000313" key="2">
    <source>
        <dbReference type="EMBL" id="RVW79574.1"/>
    </source>
</evidence>